<dbReference type="FunFam" id="3.40.50.300:FF:000479">
    <property type="entry name" value="Multidrug resistance protein 1A"/>
    <property type="match status" value="1"/>
</dbReference>
<comment type="subcellular location">
    <subcellularLocation>
        <location evidence="1">Membrane</location>
        <topology evidence="1">Multi-pass membrane protein</topology>
    </subcellularLocation>
</comment>
<feature type="non-terminal residue" evidence="16">
    <location>
        <position position="1384"/>
    </location>
</feature>
<evidence type="ECO:0000256" key="11">
    <source>
        <dbReference type="ARBA" id="ARBA00023136"/>
    </source>
</evidence>
<dbReference type="InterPro" id="IPR017871">
    <property type="entry name" value="ABC_transporter-like_CS"/>
</dbReference>
<proteinExistence type="inferred from homology"/>
<dbReference type="GO" id="GO:0005743">
    <property type="term" value="C:mitochondrial inner membrane"/>
    <property type="evidence" value="ECO:0007669"/>
    <property type="project" value="TreeGrafter"/>
</dbReference>
<dbReference type="InterPro" id="IPR011527">
    <property type="entry name" value="ABC1_TM_dom"/>
</dbReference>
<evidence type="ECO:0000256" key="13">
    <source>
        <dbReference type="SAM" id="Phobius"/>
    </source>
</evidence>
<evidence type="ECO:0000259" key="15">
    <source>
        <dbReference type="PROSITE" id="PS50929"/>
    </source>
</evidence>
<evidence type="ECO:0000256" key="7">
    <source>
        <dbReference type="ARBA" id="ARBA00022741"/>
    </source>
</evidence>
<keyword evidence="6" id="KW-0677">Repeat</keyword>
<reference evidence="16" key="1">
    <citation type="journal article" date="2004" name="Nature">
        <title>Genome duplication in the teleost fish Tetraodon nigroviridis reveals the early vertebrate proto-karyotype.</title>
        <authorList>
            <person name="Jaillon O."/>
            <person name="Aury J.-M."/>
            <person name="Brunet F."/>
            <person name="Petit J.-L."/>
            <person name="Stange-Thomann N."/>
            <person name="Mauceli E."/>
            <person name="Bouneau L."/>
            <person name="Fischer C."/>
            <person name="Ozouf-Costaz C."/>
            <person name="Bernot A."/>
            <person name="Nicaud S."/>
            <person name="Jaffe D."/>
            <person name="Fisher S."/>
            <person name="Lutfalla G."/>
            <person name="Dossat C."/>
            <person name="Segurens B."/>
            <person name="Dasilva C."/>
            <person name="Salanoubat M."/>
            <person name="Levy M."/>
            <person name="Boudet N."/>
            <person name="Castellano S."/>
            <person name="Anthouard V."/>
            <person name="Jubin C."/>
            <person name="Castelli V."/>
            <person name="Katinka M."/>
            <person name="Vacherie B."/>
            <person name="Biemont C."/>
            <person name="Skalli Z."/>
            <person name="Cattolico L."/>
            <person name="Poulain J."/>
            <person name="De Berardinis V."/>
            <person name="Cruaud C."/>
            <person name="Duprat S."/>
            <person name="Brottier P."/>
            <person name="Coutanceau J.-P."/>
            <person name="Gouzy J."/>
            <person name="Parra G."/>
            <person name="Lardier G."/>
            <person name="Chapple C."/>
            <person name="McKernan K.J."/>
            <person name="McEwan P."/>
            <person name="Bosak S."/>
            <person name="Kellis M."/>
            <person name="Volff J.-N."/>
            <person name="Guigo R."/>
            <person name="Zody M.C."/>
            <person name="Mesirov J."/>
            <person name="Lindblad-Toh K."/>
            <person name="Birren B."/>
            <person name="Nusbaum C."/>
            <person name="Kahn D."/>
            <person name="Robinson-Rechavi M."/>
            <person name="Laudet V."/>
            <person name="Schachter V."/>
            <person name="Quetier F."/>
            <person name="Saurin W."/>
            <person name="Scarpelli C."/>
            <person name="Wincker P."/>
            <person name="Lander E.S."/>
            <person name="Weissenbach J."/>
            <person name="Roest Crollius H."/>
        </authorList>
    </citation>
    <scope>NUCLEOTIDE SEQUENCE [LARGE SCALE GENOMIC DNA]</scope>
</reference>
<evidence type="ECO:0000256" key="3">
    <source>
        <dbReference type="ARBA" id="ARBA00022448"/>
    </source>
</evidence>
<keyword evidence="10 13" id="KW-1133">Transmembrane helix</keyword>
<evidence type="ECO:0000313" key="16">
    <source>
        <dbReference type="EMBL" id="CAG11906.1"/>
    </source>
</evidence>
<evidence type="ECO:0000256" key="9">
    <source>
        <dbReference type="ARBA" id="ARBA00022967"/>
    </source>
</evidence>
<dbReference type="OrthoDB" id="6500128at2759"/>
<keyword evidence="4" id="KW-0597">Phosphoprotein</keyword>
<feature type="domain" description="ABC transporter" evidence="14">
    <location>
        <begin position="1119"/>
        <end position="1382"/>
    </location>
</feature>
<dbReference type="GO" id="GO:0090374">
    <property type="term" value="P:oligopeptide export from mitochondrion"/>
    <property type="evidence" value="ECO:0007669"/>
    <property type="project" value="TreeGrafter"/>
</dbReference>
<name>Q4RI76_TETNG</name>
<dbReference type="Pfam" id="PF00664">
    <property type="entry name" value="ABC_membrane"/>
    <property type="match status" value="3"/>
</dbReference>
<evidence type="ECO:0000256" key="12">
    <source>
        <dbReference type="ARBA" id="ARBA00023180"/>
    </source>
</evidence>
<dbReference type="EMBL" id="CAAE01015044">
    <property type="protein sequence ID" value="CAG11906.1"/>
    <property type="molecule type" value="Genomic_DNA"/>
</dbReference>
<dbReference type="FunFam" id="1.20.1560.10:FF:000046">
    <property type="entry name" value="ATP-binding cassette subfamily B member 11"/>
    <property type="match status" value="1"/>
</dbReference>
<keyword evidence="11 13" id="KW-0472">Membrane</keyword>
<feature type="domain" description="ABC transporter" evidence="14">
    <location>
        <begin position="391"/>
        <end position="664"/>
    </location>
</feature>
<dbReference type="InterPro" id="IPR003593">
    <property type="entry name" value="AAA+_ATPase"/>
</dbReference>
<keyword evidence="7" id="KW-0547">Nucleotide-binding</keyword>
<evidence type="ECO:0000259" key="14">
    <source>
        <dbReference type="PROSITE" id="PS50893"/>
    </source>
</evidence>
<feature type="transmembrane region" description="Helical" evidence="13">
    <location>
        <begin position="838"/>
        <end position="859"/>
    </location>
</feature>
<evidence type="ECO:0000256" key="10">
    <source>
        <dbReference type="ARBA" id="ARBA00022989"/>
    </source>
</evidence>
<dbReference type="PANTHER" id="PTHR43394">
    <property type="entry name" value="ATP-DEPENDENT PERMEASE MDL1, MITOCHONDRIAL"/>
    <property type="match status" value="1"/>
</dbReference>
<feature type="transmembrane region" description="Helical" evidence="13">
    <location>
        <begin position="166"/>
        <end position="184"/>
    </location>
</feature>
<dbReference type="GO" id="GO:0005524">
    <property type="term" value="F:ATP binding"/>
    <property type="evidence" value="ECO:0007669"/>
    <property type="project" value="UniProtKB-KW"/>
</dbReference>
<feature type="transmembrane region" description="Helical" evidence="13">
    <location>
        <begin position="296"/>
        <end position="315"/>
    </location>
</feature>
<keyword evidence="5 13" id="KW-0812">Transmembrane</keyword>
<feature type="transmembrane region" description="Helical" evidence="13">
    <location>
        <begin position="327"/>
        <end position="345"/>
    </location>
</feature>
<dbReference type="KEGG" id="tng:GSTEN00034001G001"/>
<dbReference type="PANTHER" id="PTHR43394:SF28">
    <property type="entry name" value="ATP-BINDING CASSETTE SUBFAMILY B MEMBER 1"/>
    <property type="match status" value="1"/>
</dbReference>
<feature type="transmembrane region" description="Helical" evidence="13">
    <location>
        <begin position="16"/>
        <end position="41"/>
    </location>
</feature>
<sequence length="1384" mass="152692">MVGPITLFRFADRWDLVLLVSGTVMAMVNGTVMPLMCIVFGEMTDSFISSETGKHNFSDLTLNSTLQEDMQRFAIYYSILGFVVLLAAYMQVSFWTLTAGRQVKRIRSLFFHCIMQQEISWFDVNDTGELNTRLTEWVTQIPGGQRSNSGWLSDVYKIQEGIGDKVGLLIQAYTTFITAFIIGFTTGWKLTLVILAISPALAISAAFFSKVRGSCSDLLLSSSTTPPNSSSGQVLASFTNKEQTAYAKAGAVAEEVLSAIRTVFAFSGQTKEIERYHKNLRDAKDVGIKKAISSNIAMGFTFLMIYLSYALAFWYGSTLILNQEYTIGNLLTVFFVVLIGAFSVGQTSPNIQTFASARGAAHKVYAIIDHKPNIDSFSEDGFKPDYIKGDIEFKNIHFRYPSRPEVKILNNMSLSVKSGQTMALVGSSGCGKSTTVQLLQRFYDPEEGAIFVDGHDIRSLNIRYLREMIGVVSQEPILFATTIAENIRYGRLDVTQEEIERATKESNAYDFIMSLPDKFETLVGDRGTQLSGGQKQRIAIARALVRNPKILLLDEATSALDAESETIVQAALDKVATQTRAPLVRELVSLDLQLVNSRSPTREQPGTQLLVVRLGRTTIVVAHRLSTIRNANIIAGFSQGAIVEMGTHSQLMDMKGVYHGLVTMQVAPTTRKHQKRHFFDFKVQPEFISSPASDVSQGGGWRCYRGGVVCGGEEPFGEDRLPVVHHQEEVHQRLLVCGVRGSQGGKYRGEGRGSRRVVLQRAAAEHPRMALHLCGDLLRHDQWSDAAGLRHPLLQDHHRRLITLVHEQLVKQIYFPFVFPFQVFVDPDLESVRKKTEFFSLMFVVIGCVSFVTMFLQGYCFGKSGEILTLKLRLRAFTAMMRQDLSWYDDPKNTVGALTTRLAADAAQVQGAAGVRLATITQNIANLGTSIIIAFVYGWELTLLILAVVPLIAAAGAAEVKLLAGHAAKDKKELEKAGKIATEAIENVRTVVSLSREPKFETLYEENLRVPYKNSQKKAHVYGFTYSFSQAMIYFAYAACFRFGAWLIEAGRMNVEAVFLVISAVLYGAMAVGEANTFAPNYAKAKMAASYLMMLINKKPAIDNLSEEGVSPGTYDGNVLFESVKFNYPSRPDVPILQGLNLKVKKGETLALVGSSGCGKSTTIQLLERFYDARNGRVALDGVNVKELNIHWLRSQMGIVSQEPVLFDCSLAENIAYGDNSRSVAMDEIVAAAKAANIHSFIDGLPQKYDTQAGDKGTQLSGGQKQRIAIARAIIRNPKLLLLDEATSALDTESEKVSGDSPWVHLTDPSGLYRAGDSRLQVVQEALDQARKGRTCIVVAHRLSTIQNADCIAVFQGGVVVEKGTHQQLIAKKGVYHMLVTKQM</sequence>
<evidence type="ECO:0000256" key="4">
    <source>
        <dbReference type="ARBA" id="ARBA00022553"/>
    </source>
</evidence>
<comment type="similarity">
    <text evidence="2">Belongs to the ABC transporter superfamily. ABCB family. Multidrug resistance exporter (TC 3.A.1.201) subfamily.</text>
</comment>
<dbReference type="PROSITE" id="PS00211">
    <property type="entry name" value="ABC_TRANSPORTER_1"/>
    <property type="match status" value="2"/>
</dbReference>
<dbReference type="GO" id="GO:0016887">
    <property type="term" value="F:ATP hydrolysis activity"/>
    <property type="evidence" value="ECO:0007669"/>
    <property type="project" value="InterPro"/>
</dbReference>
<dbReference type="PROSITE" id="PS50929">
    <property type="entry name" value="ABC_TM1F"/>
    <property type="match status" value="2"/>
</dbReference>
<dbReference type="CDD" id="cd18578">
    <property type="entry name" value="ABC_6TM_Pgp_ABCB1_D2_like"/>
    <property type="match status" value="1"/>
</dbReference>
<keyword evidence="12" id="KW-0325">Glycoprotein</keyword>
<dbReference type="Gene3D" id="1.20.1560.10">
    <property type="entry name" value="ABC transporter type 1, transmembrane domain"/>
    <property type="match status" value="2"/>
</dbReference>
<feature type="transmembrane region" description="Helical" evidence="13">
    <location>
        <begin position="1057"/>
        <end position="1079"/>
    </location>
</feature>
<protein>
    <submittedName>
        <fullName evidence="16">(spotted green pufferfish) hypothetical protein</fullName>
    </submittedName>
</protein>
<dbReference type="InterPro" id="IPR039421">
    <property type="entry name" value="Type_1_exporter"/>
</dbReference>
<comment type="caution">
    <text evidence="16">The sequence shown here is derived from an EMBL/GenBank/DDBJ whole genome shotgun (WGS) entry which is preliminary data.</text>
</comment>
<reference evidence="16" key="2">
    <citation type="submission" date="2004-02" db="EMBL/GenBank/DDBJ databases">
        <authorList>
            <consortium name="Genoscope"/>
            <consortium name="Whitehead Institute Centre for Genome Research"/>
        </authorList>
    </citation>
    <scope>NUCLEOTIDE SEQUENCE</scope>
</reference>
<feature type="domain" description="ABC transmembrane type-1" evidence="15">
    <location>
        <begin position="22"/>
        <end position="356"/>
    </location>
</feature>
<keyword evidence="8" id="KW-0067">ATP-binding</keyword>
<organism evidence="16">
    <name type="scientific">Tetraodon nigroviridis</name>
    <name type="common">Spotted green pufferfish</name>
    <name type="synonym">Chelonodon nigroviridis</name>
    <dbReference type="NCBI Taxonomy" id="99883"/>
    <lineage>
        <taxon>Eukaryota</taxon>
        <taxon>Metazoa</taxon>
        <taxon>Chordata</taxon>
        <taxon>Craniata</taxon>
        <taxon>Vertebrata</taxon>
        <taxon>Euteleostomi</taxon>
        <taxon>Actinopterygii</taxon>
        <taxon>Neopterygii</taxon>
        <taxon>Teleostei</taxon>
        <taxon>Neoteleostei</taxon>
        <taxon>Acanthomorphata</taxon>
        <taxon>Eupercaria</taxon>
        <taxon>Tetraodontiformes</taxon>
        <taxon>Tetradontoidea</taxon>
        <taxon>Tetraodontidae</taxon>
        <taxon>Tetraodon</taxon>
    </lineage>
</organism>
<feature type="transmembrane region" description="Helical" evidence="13">
    <location>
        <begin position="74"/>
        <end position="97"/>
    </location>
</feature>
<evidence type="ECO:0000256" key="8">
    <source>
        <dbReference type="ARBA" id="ARBA00022840"/>
    </source>
</evidence>
<dbReference type="InterPro" id="IPR036640">
    <property type="entry name" value="ABC1_TM_sf"/>
</dbReference>
<feature type="transmembrane region" description="Helical" evidence="13">
    <location>
        <begin position="190"/>
        <end position="208"/>
    </location>
</feature>
<evidence type="ECO:0000256" key="5">
    <source>
        <dbReference type="ARBA" id="ARBA00022692"/>
    </source>
</evidence>
<dbReference type="PROSITE" id="PS50893">
    <property type="entry name" value="ABC_TRANSPORTER_2"/>
    <property type="match status" value="2"/>
</dbReference>
<gene>
    <name evidence="16" type="ORF">GSTENG00034001001</name>
</gene>
<dbReference type="FunFam" id="3.40.50.300:FF:002283">
    <property type="entry name" value="p-GlycoProtein related"/>
    <property type="match status" value="1"/>
</dbReference>
<dbReference type="SUPFAM" id="SSF90123">
    <property type="entry name" value="ABC transporter transmembrane region"/>
    <property type="match status" value="2"/>
</dbReference>
<accession>Q4RI76</accession>
<evidence type="ECO:0000256" key="2">
    <source>
        <dbReference type="ARBA" id="ARBA00007577"/>
    </source>
</evidence>
<dbReference type="GO" id="GO:0015421">
    <property type="term" value="F:ABC-type oligopeptide transporter activity"/>
    <property type="evidence" value="ECO:0007669"/>
    <property type="project" value="TreeGrafter"/>
</dbReference>
<feature type="transmembrane region" description="Helical" evidence="13">
    <location>
        <begin position="931"/>
        <end position="953"/>
    </location>
</feature>
<evidence type="ECO:0000256" key="1">
    <source>
        <dbReference type="ARBA" id="ARBA00004141"/>
    </source>
</evidence>
<feature type="transmembrane region" description="Helical" evidence="13">
    <location>
        <begin position="1019"/>
        <end position="1037"/>
    </location>
</feature>
<dbReference type="InterPro" id="IPR003439">
    <property type="entry name" value="ABC_transporter-like_ATP-bd"/>
</dbReference>
<dbReference type="InterPro" id="IPR027417">
    <property type="entry name" value="P-loop_NTPase"/>
</dbReference>
<feature type="domain" description="ABC transmembrane type-1" evidence="15">
    <location>
        <begin position="839"/>
        <end position="1084"/>
    </location>
</feature>
<keyword evidence="3" id="KW-0813">Transport</keyword>
<keyword evidence="9" id="KW-1278">Translocase</keyword>
<dbReference type="Pfam" id="PF00005">
    <property type="entry name" value="ABC_tran"/>
    <property type="match status" value="2"/>
</dbReference>
<dbReference type="CDD" id="cd03249">
    <property type="entry name" value="ABC_MTABC3_MDL1_MDL2"/>
    <property type="match status" value="2"/>
</dbReference>
<dbReference type="Gene3D" id="3.40.50.300">
    <property type="entry name" value="P-loop containing nucleotide triphosphate hydrolases"/>
    <property type="match status" value="2"/>
</dbReference>
<dbReference type="SMART" id="SM00382">
    <property type="entry name" value="AAA"/>
    <property type="match status" value="2"/>
</dbReference>
<evidence type="ECO:0000256" key="6">
    <source>
        <dbReference type="ARBA" id="ARBA00022737"/>
    </source>
</evidence>
<dbReference type="SUPFAM" id="SSF52540">
    <property type="entry name" value="P-loop containing nucleoside triphosphate hydrolases"/>
    <property type="match status" value="3"/>
</dbReference>